<organism evidence="1 2">
    <name type="scientific">Pleurodeles waltl</name>
    <name type="common">Iberian ribbed newt</name>
    <dbReference type="NCBI Taxonomy" id="8319"/>
    <lineage>
        <taxon>Eukaryota</taxon>
        <taxon>Metazoa</taxon>
        <taxon>Chordata</taxon>
        <taxon>Craniata</taxon>
        <taxon>Vertebrata</taxon>
        <taxon>Euteleostomi</taxon>
        <taxon>Amphibia</taxon>
        <taxon>Batrachia</taxon>
        <taxon>Caudata</taxon>
        <taxon>Salamandroidea</taxon>
        <taxon>Salamandridae</taxon>
        <taxon>Pleurodelinae</taxon>
        <taxon>Pleurodeles</taxon>
    </lineage>
</organism>
<dbReference type="Proteomes" id="UP001066276">
    <property type="component" value="Chromosome 7"/>
</dbReference>
<accession>A0AAV7Q174</accession>
<evidence type="ECO:0000313" key="2">
    <source>
        <dbReference type="Proteomes" id="UP001066276"/>
    </source>
</evidence>
<protein>
    <submittedName>
        <fullName evidence="1">Uncharacterized protein</fullName>
    </submittedName>
</protein>
<gene>
    <name evidence="1" type="ORF">NDU88_011396</name>
</gene>
<proteinExistence type="predicted"/>
<sequence>MAWAGPDSRECAAAGFPGRAGRPGEARGITCCGAAACWRWGVLRGGRIGQWLPATPCFAAFVAPGTGAGQPASLAGWESPRESEACRGLLEFARPAVGAGWLAGAVALRRQPQRPPFCALWSWGGLCCGVASRIGGPSGLVLVKGSTTGLLRGGCAGRIRPGVAWWSHPGSQLMCPAGSAVLICRRLVALPGPAFLPLGMGSLVWCRARPRGGAEQSLSRGSLAGRGRPTLVETTAERILYVGRDPC</sequence>
<dbReference type="EMBL" id="JANPWB010000011">
    <property type="protein sequence ID" value="KAJ1133097.1"/>
    <property type="molecule type" value="Genomic_DNA"/>
</dbReference>
<evidence type="ECO:0000313" key="1">
    <source>
        <dbReference type="EMBL" id="KAJ1133097.1"/>
    </source>
</evidence>
<comment type="caution">
    <text evidence="1">The sequence shown here is derived from an EMBL/GenBank/DDBJ whole genome shotgun (WGS) entry which is preliminary data.</text>
</comment>
<keyword evidence="2" id="KW-1185">Reference proteome</keyword>
<reference evidence="1" key="1">
    <citation type="journal article" date="2022" name="bioRxiv">
        <title>Sequencing and chromosome-scale assembly of the giantPleurodeles waltlgenome.</title>
        <authorList>
            <person name="Brown T."/>
            <person name="Elewa A."/>
            <person name="Iarovenko S."/>
            <person name="Subramanian E."/>
            <person name="Araus A.J."/>
            <person name="Petzold A."/>
            <person name="Susuki M."/>
            <person name="Suzuki K.-i.T."/>
            <person name="Hayashi T."/>
            <person name="Toyoda A."/>
            <person name="Oliveira C."/>
            <person name="Osipova E."/>
            <person name="Leigh N.D."/>
            <person name="Simon A."/>
            <person name="Yun M.H."/>
        </authorList>
    </citation>
    <scope>NUCLEOTIDE SEQUENCE</scope>
    <source>
        <strain evidence="1">20211129_DDA</strain>
        <tissue evidence="1">Liver</tissue>
    </source>
</reference>
<name>A0AAV7Q174_PLEWA</name>
<dbReference type="AlphaFoldDB" id="A0AAV7Q174"/>